<reference evidence="2 4" key="3">
    <citation type="submission" date="2023-03" db="EMBL/GenBank/DDBJ databases">
        <title>Speciation in Pyrococcus: adaptation to high temperature as a mechanism.</title>
        <authorList>
            <person name="Gu J."/>
        </authorList>
    </citation>
    <scope>NUCLEOTIDE SEQUENCE [LARGE SCALE GENOMIC DNA]</scope>
    <source>
        <strain evidence="2 4">LMOA34</strain>
    </source>
</reference>
<dbReference type="OrthoDB" id="85161at2157"/>
<keyword evidence="4" id="KW-1185">Reference proteome</keyword>
<accession>A0A127B7W2</accession>
<dbReference type="Proteomes" id="UP001571980">
    <property type="component" value="Unassembled WGS sequence"/>
</dbReference>
<dbReference type="AlphaFoldDB" id="A0A127B7W2"/>
<name>A0A127B7W2_9EURY</name>
<dbReference type="KEGG" id="pyc:TQ32_01705"/>
<reference evidence="1 3" key="2">
    <citation type="journal article" date="2016" name="Int. J. Syst. Evol. Microbiol.">
        <title>Pyrococcus kukulkanii sp. nov., a hyperthermophilic, piezophilic archaeon isolated from a deep-sea hydrothermal vent.</title>
        <authorList>
            <person name="Callac N."/>
            <person name="Oger P."/>
            <person name="Lesongeur F."/>
            <person name="Rattray J.E."/>
            <person name="Vannier P."/>
            <person name="Michoud G."/>
            <person name="Beauverger M."/>
            <person name="Gayet N."/>
            <person name="Rouxel O."/>
            <person name="Jebbar M."/>
            <person name="Godfroy A."/>
        </authorList>
    </citation>
    <scope>NUCLEOTIDE SEQUENCE [LARGE SCALE GENOMIC DNA]</scope>
    <source>
        <strain evidence="1 3">NCB100</strain>
    </source>
</reference>
<evidence type="ECO:0000313" key="2">
    <source>
        <dbReference type="EMBL" id="MFA4804632.1"/>
    </source>
</evidence>
<evidence type="ECO:0000313" key="3">
    <source>
        <dbReference type="Proteomes" id="UP000070587"/>
    </source>
</evidence>
<dbReference type="EMBL" id="CP010835">
    <property type="protein sequence ID" value="AMM53354.1"/>
    <property type="molecule type" value="Genomic_DNA"/>
</dbReference>
<proteinExistence type="predicted"/>
<reference evidence="3" key="1">
    <citation type="submission" date="2015-02" db="EMBL/GenBank/DDBJ databases">
        <title>Pyrococcus kukulkanii sp. nov., a novel hyperthermophilic archaeon isolated from a deep-sea hydrothermal vent at the Guaymas Basin.</title>
        <authorList>
            <person name="Oger P.M."/>
            <person name="Callac N."/>
            <person name="Jebbar M."/>
            <person name="Godfroy A."/>
        </authorList>
    </citation>
    <scope>NUCLEOTIDE SEQUENCE [LARGE SCALE GENOMIC DNA]</scope>
    <source>
        <strain evidence="3">NCB100</strain>
    </source>
</reference>
<dbReference type="STRING" id="1609559.TQ32_01705"/>
<evidence type="ECO:0000313" key="4">
    <source>
        <dbReference type="Proteomes" id="UP001571980"/>
    </source>
</evidence>
<dbReference type="EMBL" id="JARRIG010000005">
    <property type="protein sequence ID" value="MFA4804632.1"/>
    <property type="molecule type" value="Genomic_DNA"/>
</dbReference>
<dbReference type="GeneID" id="28490506"/>
<organism evidence="1 3">
    <name type="scientific">Pyrococcus kukulkanii</name>
    <dbReference type="NCBI Taxonomy" id="1609559"/>
    <lineage>
        <taxon>Archaea</taxon>
        <taxon>Methanobacteriati</taxon>
        <taxon>Methanobacteriota</taxon>
        <taxon>Thermococci</taxon>
        <taxon>Thermococcales</taxon>
        <taxon>Thermococcaceae</taxon>
        <taxon>Pyrococcus</taxon>
    </lineage>
</organism>
<gene>
    <name evidence="2" type="ORF">P8X34_07780</name>
    <name evidence="1" type="ORF">TQ32_01705</name>
</gene>
<protein>
    <submittedName>
        <fullName evidence="1">Uncharacterized protein</fullName>
    </submittedName>
</protein>
<dbReference type="PATRIC" id="fig|1609559.3.peg.351"/>
<dbReference type="Proteomes" id="UP000070587">
    <property type="component" value="Chromosome"/>
</dbReference>
<sequence length="301" mass="33066">MKVSKLAVKILENESVVYYDPIYHGRTLKVIGIDDDPVEVMEYLLAQYKEKGYSIVVFDTSGHFPTGLFESVLRIEEGNPAGLDPLKMARMGIIKDPYSAVTIVQTIYELDSASTDKLYADFVTGKVNSIADAVKAKKNYSEIILEGYTDLDEMLFSGDPVRIPESGLIDLSGLNSVTLTGMAFLILAAAMEERRRVVYGLYDIAVLTFTGAGNAGLPLLTRPARRRVAILGTKYPLDQVLSIPGPTLLLYNDPDVQSAIYESQGVPAGLRAFIDKGEGAYIWRSPETINVEFGKVLKLQP</sequence>
<evidence type="ECO:0000313" key="1">
    <source>
        <dbReference type="EMBL" id="AMM53354.1"/>
    </source>
</evidence>
<dbReference type="RefSeq" id="WP_068320418.1">
    <property type="nucleotide sequence ID" value="NZ_CP010835.1"/>
</dbReference>